<keyword evidence="2" id="KW-0732">Signal</keyword>
<dbReference type="GO" id="GO:0004180">
    <property type="term" value="F:carboxypeptidase activity"/>
    <property type="evidence" value="ECO:0007669"/>
    <property type="project" value="UniProtKB-KW"/>
</dbReference>
<evidence type="ECO:0000313" key="5">
    <source>
        <dbReference type="Proteomes" id="UP000253090"/>
    </source>
</evidence>
<dbReference type="PANTHER" id="PTHR34385:SF1">
    <property type="entry name" value="PEPTIDOGLYCAN L-ALANYL-D-GLUTAMATE ENDOPEPTIDASE CWLK"/>
    <property type="match status" value="1"/>
</dbReference>
<accession>A0A369BCQ2</accession>
<protein>
    <submittedName>
        <fullName evidence="4">D-alanyl-D-alanine carboxypeptidase</fullName>
    </submittedName>
</protein>
<dbReference type="Pfam" id="PF02557">
    <property type="entry name" value="VanY"/>
    <property type="match status" value="1"/>
</dbReference>
<dbReference type="EMBL" id="QPJW01000005">
    <property type="protein sequence ID" value="RCX19181.1"/>
    <property type="molecule type" value="Genomic_DNA"/>
</dbReference>
<dbReference type="Gene3D" id="3.30.1380.10">
    <property type="match status" value="1"/>
</dbReference>
<reference evidence="4 5" key="1">
    <citation type="submission" date="2018-07" db="EMBL/GenBank/DDBJ databases">
        <title>Genomic Encyclopedia of Type Strains, Phase III (KMG-III): the genomes of soil and plant-associated and newly described type strains.</title>
        <authorList>
            <person name="Whitman W."/>
        </authorList>
    </citation>
    <scope>NUCLEOTIDE SEQUENCE [LARGE SCALE GENOMIC DNA]</scope>
    <source>
        <strain evidence="4 5">CECT 8333</strain>
    </source>
</reference>
<comment type="caution">
    <text evidence="4">The sequence shown here is derived from an EMBL/GenBank/DDBJ whole genome shotgun (WGS) entry which is preliminary data.</text>
</comment>
<dbReference type="InterPro" id="IPR009045">
    <property type="entry name" value="Zn_M74/Hedgehog-like"/>
</dbReference>
<proteinExistence type="predicted"/>
<dbReference type="SUPFAM" id="SSF55166">
    <property type="entry name" value="Hedgehog/DD-peptidase"/>
    <property type="match status" value="1"/>
</dbReference>
<evidence type="ECO:0000313" key="4">
    <source>
        <dbReference type="EMBL" id="RCX19181.1"/>
    </source>
</evidence>
<feature type="chain" id="PRO_5039032725" evidence="2">
    <location>
        <begin position="32"/>
        <end position="321"/>
    </location>
</feature>
<keyword evidence="4" id="KW-0121">Carboxypeptidase</keyword>
<dbReference type="CDD" id="cd14852">
    <property type="entry name" value="LD-carboxypeptidase"/>
    <property type="match status" value="1"/>
</dbReference>
<keyword evidence="4" id="KW-0378">Hydrolase</keyword>
<dbReference type="AlphaFoldDB" id="A0A369BCQ2"/>
<dbReference type="InterPro" id="IPR058193">
    <property type="entry name" value="VanY/YodJ_core_dom"/>
</dbReference>
<dbReference type="InterPro" id="IPR003709">
    <property type="entry name" value="VanY-like_core_dom"/>
</dbReference>
<name>A0A369BCQ2_9BACL</name>
<feature type="domain" description="D-alanyl-D-alanine carboxypeptidase-like core" evidence="3">
    <location>
        <begin position="166"/>
        <end position="294"/>
    </location>
</feature>
<evidence type="ECO:0000259" key="3">
    <source>
        <dbReference type="Pfam" id="PF02557"/>
    </source>
</evidence>
<dbReference type="RefSeq" id="WP_245954851.1">
    <property type="nucleotide sequence ID" value="NZ_QPJW01000005.1"/>
</dbReference>
<dbReference type="Proteomes" id="UP000253090">
    <property type="component" value="Unassembled WGS sequence"/>
</dbReference>
<evidence type="ECO:0000256" key="2">
    <source>
        <dbReference type="SAM" id="SignalP"/>
    </source>
</evidence>
<dbReference type="GO" id="GO:0006508">
    <property type="term" value="P:proteolysis"/>
    <property type="evidence" value="ECO:0007669"/>
    <property type="project" value="InterPro"/>
</dbReference>
<dbReference type="PANTHER" id="PTHR34385">
    <property type="entry name" value="D-ALANYL-D-ALANINE CARBOXYPEPTIDASE"/>
    <property type="match status" value="1"/>
</dbReference>
<keyword evidence="5" id="KW-1185">Reference proteome</keyword>
<feature type="region of interest" description="Disordered" evidence="1">
    <location>
        <begin position="33"/>
        <end position="125"/>
    </location>
</feature>
<sequence>MKHRSGWGAVGTALILMLVAVLFTGCASNTAGSQTANQTQEAGVNDTENAGPDNGADAGNTPVTNGDANSGTGHDNNNGTDNAKDGDGDGEKTGNGDNAGTKGNGSSPDGQSNAGNSGDGSQAAAADADSVAVLVNKEFALPEDHKPDDLVYPDVRFTFKEKIEKRMMRSEAASALEKLFAGAEKDGIYLAGVSAYRSHSRQTSLFNRYVKKDGLEKAKTYSAVPGHSEHETGLAIDVSGSDGKCAAEDCFGDTEEAEWLAKHAPEYGFIIRYPDGKEDITGYKYEPWHLRYVGTEIAADIADRDITLEEYYDAVPVSANP</sequence>
<dbReference type="InterPro" id="IPR052179">
    <property type="entry name" value="DD-CPase-like"/>
</dbReference>
<feature type="compositionally biased region" description="Low complexity" evidence="1">
    <location>
        <begin position="69"/>
        <end position="81"/>
    </location>
</feature>
<organism evidence="4 5">
    <name type="scientific">Fontibacillus phaseoli</name>
    <dbReference type="NCBI Taxonomy" id="1416533"/>
    <lineage>
        <taxon>Bacteria</taxon>
        <taxon>Bacillati</taxon>
        <taxon>Bacillota</taxon>
        <taxon>Bacilli</taxon>
        <taxon>Bacillales</taxon>
        <taxon>Paenibacillaceae</taxon>
        <taxon>Fontibacillus</taxon>
    </lineage>
</organism>
<keyword evidence="4" id="KW-0645">Protease</keyword>
<dbReference type="PROSITE" id="PS51257">
    <property type="entry name" value="PROKAR_LIPOPROTEIN"/>
    <property type="match status" value="1"/>
</dbReference>
<feature type="compositionally biased region" description="Low complexity" evidence="1">
    <location>
        <begin position="109"/>
        <end position="125"/>
    </location>
</feature>
<feature type="signal peptide" evidence="2">
    <location>
        <begin position="1"/>
        <end position="31"/>
    </location>
</feature>
<feature type="compositionally biased region" description="Basic and acidic residues" evidence="1">
    <location>
        <begin position="82"/>
        <end position="94"/>
    </location>
</feature>
<gene>
    <name evidence="4" type="ORF">DFP94_105198</name>
</gene>
<feature type="compositionally biased region" description="Polar residues" evidence="1">
    <location>
        <begin position="33"/>
        <end position="48"/>
    </location>
</feature>
<evidence type="ECO:0000256" key="1">
    <source>
        <dbReference type="SAM" id="MobiDB-lite"/>
    </source>
</evidence>